<dbReference type="InterPro" id="IPR009057">
    <property type="entry name" value="Homeodomain-like_sf"/>
</dbReference>
<dbReference type="NCBIfam" id="TIGR01557">
    <property type="entry name" value="myb_SHAQKYF"/>
    <property type="match status" value="1"/>
</dbReference>
<protein>
    <submittedName>
        <fullName evidence="9">Myb family transcription factor APL</fullName>
    </submittedName>
</protein>
<dbReference type="AlphaFoldDB" id="A0AAV9B3Q8"/>
<evidence type="ECO:0000256" key="4">
    <source>
        <dbReference type="ARBA" id="ARBA00023163"/>
    </source>
</evidence>
<evidence type="ECO:0000259" key="8">
    <source>
        <dbReference type="Pfam" id="PF14379"/>
    </source>
</evidence>
<organism evidence="9 10">
    <name type="scientific">Acorus gramineus</name>
    <name type="common">Dwarf sweet flag</name>
    <dbReference type="NCBI Taxonomy" id="55184"/>
    <lineage>
        <taxon>Eukaryota</taxon>
        <taxon>Viridiplantae</taxon>
        <taxon>Streptophyta</taxon>
        <taxon>Embryophyta</taxon>
        <taxon>Tracheophyta</taxon>
        <taxon>Spermatophyta</taxon>
        <taxon>Magnoliopsida</taxon>
        <taxon>Liliopsida</taxon>
        <taxon>Acoraceae</taxon>
        <taxon>Acorus</taxon>
    </lineage>
</organism>
<reference evidence="9" key="2">
    <citation type="submission" date="2023-06" db="EMBL/GenBank/DDBJ databases">
        <authorList>
            <person name="Ma L."/>
            <person name="Liu K.-W."/>
            <person name="Li Z."/>
            <person name="Hsiao Y.-Y."/>
            <person name="Qi Y."/>
            <person name="Fu T."/>
            <person name="Tang G."/>
            <person name="Zhang D."/>
            <person name="Sun W.-H."/>
            <person name="Liu D.-K."/>
            <person name="Li Y."/>
            <person name="Chen G.-Z."/>
            <person name="Liu X.-D."/>
            <person name="Liao X.-Y."/>
            <person name="Jiang Y.-T."/>
            <person name="Yu X."/>
            <person name="Hao Y."/>
            <person name="Huang J."/>
            <person name="Zhao X.-W."/>
            <person name="Ke S."/>
            <person name="Chen Y.-Y."/>
            <person name="Wu W.-L."/>
            <person name="Hsu J.-L."/>
            <person name="Lin Y.-F."/>
            <person name="Huang M.-D."/>
            <person name="Li C.-Y."/>
            <person name="Huang L."/>
            <person name="Wang Z.-W."/>
            <person name="Zhao X."/>
            <person name="Zhong W.-Y."/>
            <person name="Peng D.-H."/>
            <person name="Ahmad S."/>
            <person name="Lan S."/>
            <person name="Zhang J.-S."/>
            <person name="Tsai W.-C."/>
            <person name="Van De Peer Y."/>
            <person name="Liu Z.-J."/>
        </authorList>
    </citation>
    <scope>NUCLEOTIDE SEQUENCE</scope>
    <source>
        <strain evidence="9">SCP</strain>
        <tissue evidence="9">Leaves</tissue>
    </source>
</reference>
<evidence type="ECO:0000256" key="3">
    <source>
        <dbReference type="ARBA" id="ARBA00023125"/>
    </source>
</evidence>
<dbReference type="Proteomes" id="UP001179952">
    <property type="component" value="Unassembled WGS sequence"/>
</dbReference>
<dbReference type="GO" id="GO:0003700">
    <property type="term" value="F:DNA-binding transcription factor activity"/>
    <property type="evidence" value="ECO:0007669"/>
    <property type="project" value="InterPro"/>
</dbReference>
<dbReference type="PANTHER" id="PTHR31499:SF79">
    <property type="entry name" value="HTH MYB-TYPE DOMAIN-CONTAINING PROTEIN"/>
    <property type="match status" value="1"/>
</dbReference>
<dbReference type="GO" id="GO:0005634">
    <property type="term" value="C:nucleus"/>
    <property type="evidence" value="ECO:0007669"/>
    <property type="project" value="UniProtKB-SubCell"/>
</dbReference>
<dbReference type="SUPFAM" id="SSF46689">
    <property type="entry name" value="Homeodomain-like"/>
    <property type="match status" value="1"/>
</dbReference>
<feature type="region of interest" description="Disordered" evidence="6">
    <location>
        <begin position="1"/>
        <end position="24"/>
    </location>
</feature>
<keyword evidence="3" id="KW-0238">DNA-binding</keyword>
<dbReference type="PANTHER" id="PTHR31499">
    <property type="entry name" value="MYB FAMILY TRANSCRIPTION FACTOR PHL11"/>
    <property type="match status" value="1"/>
</dbReference>
<proteinExistence type="predicted"/>
<evidence type="ECO:0000256" key="6">
    <source>
        <dbReference type="SAM" id="MobiDB-lite"/>
    </source>
</evidence>
<dbReference type="InterPro" id="IPR006447">
    <property type="entry name" value="Myb_dom_plants"/>
</dbReference>
<comment type="caution">
    <text evidence="9">The sequence shown here is derived from an EMBL/GenBank/DDBJ whole genome shotgun (WGS) entry which is preliminary data.</text>
</comment>
<dbReference type="EMBL" id="JAUJYN010000005">
    <property type="protein sequence ID" value="KAK1270977.1"/>
    <property type="molecule type" value="Genomic_DNA"/>
</dbReference>
<dbReference type="Pfam" id="PF00249">
    <property type="entry name" value="Myb_DNA-binding"/>
    <property type="match status" value="1"/>
</dbReference>
<dbReference type="GO" id="GO:0003677">
    <property type="term" value="F:DNA binding"/>
    <property type="evidence" value="ECO:0007669"/>
    <property type="project" value="UniProtKB-KW"/>
</dbReference>
<dbReference type="Gene3D" id="1.10.10.60">
    <property type="entry name" value="Homeodomain-like"/>
    <property type="match status" value="1"/>
</dbReference>
<dbReference type="InterPro" id="IPR001005">
    <property type="entry name" value="SANT/Myb"/>
</dbReference>
<comment type="subcellular location">
    <subcellularLocation>
        <location evidence="1">Nucleus</location>
    </subcellularLocation>
</comment>
<name>A0AAV9B3Q8_ACOGR</name>
<keyword evidence="10" id="KW-1185">Reference proteome</keyword>
<keyword evidence="4" id="KW-0804">Transcription</keyword>
<dbReference type="InterPro" id="IPR025756">
    <property type="entry name" value="Myb_CC_LHEQLE"/>
</dbReference>
<reference evidence="9" key="1">
    <citation type="journal article" date="2023" name="Nat. Commun.">
        <title>Diploid and tetraploid genomes of Acorus and the evolution of monocots.</title>
        <authorList>
            <person name="Ma L."/>
            <person name="Liu K.W."/>
            <person name="Li Z."/>
            <person name="Hsiao Y.Y."/>
            <person name="Qi Y."/>
            <person name="Fu T."/>
            <person name="Tang G.D."/>
            <person name="Zhang D."/>
            <person name="Sun W.H."/>
            <person name="Liu D.K."/>
            <person name="Li Y."/>
            <person name="Chen G.Z."/>
            <person name="Liu X.D."/>
            <person name="Liao X.Y."/>
            <person name="Jiang Y.T."/>
            <person name="Yu X."/>
            <person name="Hao Y."/>
            <person name="Huang J."/>
            <person name="Zhao X.W."/>
            <person name="Ke S."/>
            <person name="Chen Y.Y."/>
            <person name="Wu W.L."/>
            <person name="Hsu J.L."/>
            <person name="Lin Y.F."/>
            <person name="Huang M.D."/>
            <person name="Li C.Y."/>
            <person name="Huang L."/>
            <person name="Wang Z.W."/>
            <person name="Zhao X."/>
            <person name="Zhong W.Y."/>
            <person name="Peng D.H."/>
            <person name="Ahmad S."/>
            <person name="Lan S."/>
            <person name="Zhang J.S."/>
            <person name="Tsai W.C."/>
            <person name="Van de Peer Y."/>
            <person name="Liu Z.J."/>
        </authorList>
    </citation>
    <scope>NUCLEOTIDE SEQUENCE</scope>
    <source>
        <strain evidence="9">SCP</strain>
    </source>
</reference>
<evidence type="ECO:0000256" key="1">
    <source>
        <dbReference type="ARBA" id="ARBA00004123"/>
    </source>
</evidence>
<keyword evidence="2" id="KW-0805">Transcription regulation</keyword>
<evidence type="ECO:0000259" key="7">
    <source>
        <dbReference type="Pfam" id="PF00249"/>
    </source>
</evidence>
<dbReference type="InterPro" id="IPR046955">
    <property type="entry name" value="PHR1-like"/>
</dbReference>
<dbReference type="FunFam" id="1.10.10.60:FF:000007">
    <property type="entry name" value="Two-component response regulator"/>
    <property type="match status" value="1"/>
</dbReference>
<accession>A0AAV9B3Q8</accession>
<sequence>MAQYSGQKQASEDENMSGKHRLRWTPELRDRFEAAVKQLGGADRATPKGILKAMSWPSLTIGHVKSHLQKYRMAMFIPESFHRGKPDSRKISEILPNFAVTSGAQINEALRMQKEIQRLKLDQSQVQSQLKSRIEAQRTFLEKMTEEHKNLVNGIKSHSSNSLPSYFESEPNSKHYGFDSEVRFTGQPEVITSSLLNMQDTIAEVHQAYKRQKVPNGFLQPCSEGPSDMLDFDEQKLFENLFLKSGTEHRF</sequence>
<dbReference type="Pfam" id="PF14379">
    <property type="entry name" value="Myb_CC_LHEQLE"/>
    <property type="match status" value="1"/>
</dbReference>
<feature type="domain" description="MYB-CC type transcription factor LHEQLE-containing" evidence="8">
    <location>
        <begin position="105"/>
        <end position="149"/>
    </location>
</feature>
<keyword evidence="5" id="KW-0539">Nucleus</keyword>
<feature type="domain" description="Myb-like" evidence="7">
    <location>
        <begin position="21"/>
        <end position="72"/>
    </location>
</feature>
<evidence type="ECO:0000313" key="10">
    <source>
        <dbReference type="Proteomes" id="UP001179952"/>
    </source>
</evidence>
<evidence type="ECO:0000256" key="2">
    <source>
        <dbReference type="ARBA" id="ARBA00023015"/>
    </source>
</evidence>
<evidence type="ECO:0000256" key="5">
    <source>
        <dbReference type="ARBA" id="ARBA00023242"/>
    </source>
</evidence>
<gene>
    <name evidence="9" type="ORF">QJS04_geneDACA006111</name>
</gene>
<evidence type="ECO:0000313" key="9">
    <source>
        <dbReference type="EMBL" id="KAK1270977.1"/>
    </source>
</evidence>